<protein>
    <submittedName>
        <fullName evidence="1">Uncharacterized protein</fullName>
    </submittedName>
</protein>
<dbReference type="EMBL" id="CM039430">
    <property type="protein sequence ID" value="KAI4344552.1"/>
    <property type="molecule type" value="Genomic_DNA"/>
</dbReference>
<dbReference type="Proteomes" id="UP000828941">
    <property type="component" value="Chromosome 5"/>
</dbReference>
<gene>
    <name evidence="1" type="ORF">L6164_011766</name>
</gene>
<accession>A0ACB9P959</accession>
<keyword evidence="2" id="KW-1185">Reference proteome</keyword>
<comment type="caution">
    <text evidence="1">The sequence shown here is derived from an EMBL/GenBank/DDBJ whole genome shotgun (WGS) entry which is preliminary data.</text>
</comment>
<proteinExistence type="predicted"/>
<evidence type="ECO:0000313" key="1">
    <source>
        <dbReference type="EMBL" id="KAI4344552.1"/>
    </source>
</evidence>
<organism evidence="1 2">
    <name type="scientific">Bauhinia variegata</name>
    <name type="common">Purple orchid tree</name>
    <name type="synonym">Phanera variegata</name>
    <dbReference type="NCBI Taxonomy" id="167791"/>
    <lineage>
        <taxon>Eukaryota</taxon>
        <taxon>Viridiplantae</taxon>
        <taxon>Streptophyta</taxon>
        <taxon>Embryophyta</taxon>
        <taxon>Tracheophyta</taxon>
        <taxon>Spermatophyta</taxon>
        <taxon>Magnoliopsida</taxon>
        <taxon>eudicotyledons</taxon>
        <taxon>Gunneridae</taxon>
        <taxon>Pentapetalae</taxon>
        <taxon>rosids</taxon>
        <taxon>fabids</taxon>
        <taxon>Fabales</taxon>
        <taxon>Fabaceae</taxon>
        <taxon>Cercidoideae</taxon>
        <taxon>Cercideae</taxon>
        <taxon>Bauhiniinae</taxon>
        <taxon>Bauhinia</taxon>
    </lineage>
</organism>
<sequence>MNPEKGSCSTVFQAESATPQRGYGDIRAAATATLSQGLILRVPLRSLSCIRRMGFILVFLGTETASCYQLRIFDFGSAKTLEEKRNFNSSYWKGRFRVTPLYMSPESVEQP</sequence>
<name>A0ACB9P959_BAUVA</name>
<evidence type="ECO:0000313" key="2">
    <source>
        <dbReference type="Proteomes" id="UP000828941"/>
    </source>
</evidence>
<reference evidence="1 2" key="1">
    <citation type="journal article" date="2022" name="DNA Res.">
        <title>Chromosomal-level genome assembly of the orchid tree Bauhinia variegata (Leguminosae; Cercidoideae) supports the allotetraploid origin hypothesis of Bauhinia.</title>
        <authorList>
            <person name="Zhong Y."/>
            <person name="Chen Y."/>
            <person name="Zheng D."/>
            <person name="Pang J."/>
            <person name="Liu Y."/>
            <person name="Luo S."/>
            <person name="Meng S."/>
            <person name="Qian L."/>
            <person name="Wei D."/>
            <person name="Dai S."/>
            <person name="Zhou R."/>
        </authorList>
    </citation>
    <scope>NUCLEOTIDE SEQUENCE [LARGE SCALE GENOMIC DNA]</scope>
    <source>
        <strain evidence="1">BV-YZ2020</strain>
    </source>
</reference>